<evidence type="ECO:0000313" key="4">
    <source>
        <dbReference type="EMBL" id="EMD83400.1"/>
    </source>
</evidence>
<comment type="caution">
    <text evidence="4">The sequence shown here is derived from an EMBL/GenBank/DDBJ whole genome shotgun (WGS) entry which is preliminary data.</text>
</comment>
<evidence type="ECO:0000313" key="5">
    <source>
        <dbReference type="Proteomes" id="UP000011717"/>
    </source>
</evidence>
<protein>
    <submittedName>
        <fullName evidence="4">GCN5-related N-acetyltransferase</fullName>
    </submittedName>
</protein>
<evidence type="ECO:0000259" key="3">
    <source>
        <dbReference type="PROSITE" id="PS51186"/>
    </source>
</evidence>
<dbReference type="EMBL" id="AMRV01000003">
    <property type="protein sequence ID" value="EMD83400.1"/>
    <property type="molecule type" value="Genomic_DNA"/>
</dbReference>
<dbReference type="PANTHER" id="PTHR43877">
    <property type="entry name" value="AMINOALKYLPHOSPHONATE N-ACETYLTRANSFERASE-RELATED-RELATED"/>
    <property type="match status" value="1"/>
</dbReference>
<name>M2SDH0_9SPHN</name>
<dbReference type="RefSeq" id="WP_008601100.1">
    <property type="nucleotide sequence ID" value="NZ_AMRV01000003.1"/>
</dbReference>
<reference evidence="4 5" key="1">
    <citation type="journal article" date="2013" name="Genome Announc.">
        <title>Draft Genome Sequence of Strain JLT2015T, Belonging to the Family Sphingomonadaceae of the Alphaproteobacteria.</title>
        <authorList>
            <person name="Tang K."/>
            <person name="Liu K."/>
            <person name="Li S."/>
            <person name="Jiao N."/>
        </authorList>
    </citation>
    <scope>NUCLEOTIDE SEQUENCE [LARGE SCALE GENOMIC DNA]</scope>
    <source>
        <strain evidence="4 5">JLT2015</strain>
    </source>
</reference>
<accession>M2SDH0</accession>
<proteinExistence type="predicted"/>
<dbReference type="InterPro" id="IPR000182">
    <property type="entry name" value="GNAT_dom"/>
</dbReference>
<dbReference type="PROSITE" id="PS51186">
    <property type="entry name" value="GNAT"/>
    <property type="match status" value="1"/>
</dbReference>
<dbReference type="SUPFAM" id="SSF55729">
    <property type="entry name" value="Acyl-CoA N-acyltransferases (Nat)"/>
    <property type="match status" value="1"/>
</dbReference>
<dbReference type="PATRIC" id="fig|1234595.3.peg.1305"/>
<dbReference type="CDD" id="cd04301">
    <property type="entry name" value="NAT_SF"/>
    <property type="match status" value="1"/>
</dbReference>
<feature type="domain" description="N-acetyltransferase" evidence="3">
    <location>
        <begin position="25"/>
        <end position="175"/>
    </location>
</feature>
<evidence type="ECO:0000256" key="2">
    <source>
        <dbReference type="ARBA" id="ARBA00023315"/>
    </source>
</evidence>
<dbReference type="GO" id="GO:0016747">
    <property type="term" value="F:acyltransferase activity, transferring groups other than amino-acyl groups"/>
    <property type="evidence" value="ECO:0007669"/>
    <property type="project" value="InterPro"/>
</dbReference>
<dbReference type="Pfam" id="PF00583">
    <property type="entry name" value="Acetyltransf_1"/>
    <property type="match status" value="1"/>
</dbReference>
<keyword evidence="2" id="KW-0012">Acyltransferase</keyword>
<sequence>MDDLDFSLRTAGPQDAERLSLIGQATFLESFADILPGEDIVLHCRRQHAEADYRQRLASQGHALWLAELRKGAPIGYAALSPPDLPTVEAAEGDVELKRIYVLSRFHGTGVARALMAAAVERAKQMNGRRLLLGVYGRNGRAIRFYQKNGMTIIGTRQFQVGENHYDDVVMAREL</sequence>
<dbReference type="OrthoDB" id="7205533at2"/>
<dbReference type="InterPro" id="IPR016181">
    <property type="entry name" value="Acyl_CoA_acyltransferase"/>
</dbReference>
<dbReference type="AlphaFoldDB" id="M2SDH0"/>
<evidence type="ECO:0000256" key="1">
    <source>
        <dbReference type="ARBA" id="ARBA00022679"/>
    </source>
</evidence>
<keyword evidence="1 4" id="KW-0808">Transferase</keyword>
<dbReference type="Proteomes" id="UP000011717">
    <property type="component" value="Unassembled WGS sequence"/>
</dbReference>
<dbReference type="Gene3D" id="3.40.630.30">
    <property type="match status" value="1"/>
</dbReference>
<organism evidence="4 5">
    <name type="scientific">Pacificimonas flava</name>
    <dbReference type="NCBI Taxonomy" id="1234595"/>
    <lineage>
        <taxon>Bacteria</taxon>
        <taxon>Pseudomonadati</taxon>
        <taxon>Pseudomonadota</taxon>
        <taxon>Alphaproteobacteria</taxon>
        <taxon>Sphingomonadales</taxon>
        <taxon>Sphingosinicellaceae</taxon>
        <taxon>Pacificimonas</taxon>
    </lineage>
</organism>
<keyword evidence="5" id="KW-1185">Reference proteome</keyword>
<gene>
    <name evidence="4" type="ORF">C725_1301</name>
</gene>
<dbReference type="InterPro" id="IPR050832">
    <property type="entry name" value="Bact_Acetyltransf"/>
</dbReference>